<organism evidence="1">
    <name type="scientific">marine sediment metagenome</name>
    <dbReference type="NCBI Taxonomy" id="412755"/>
    <lineage>
        <taxon>unclassified sequences</taxon>
        <taxon>metagenomes</taxon>
        <taxon>ecological metagenomes</taxon>
    </lineage>
</organism>
<protein>
    <submittedName>
        <fullName evidence="1">Uncharacterized protein</fullName>
    </submittedName>
</protein>
<accession>A0A0F9NPE2</accession>
<reference evidence="1" key="1">
    <citation type="journal article" date="2015" name="Nature">
        <title>Complex archaea that bridge the gap between prokaryotes and eukaryotes.</title>
        <authorList>
            <person name="Spang A."/>
            <person name="Saw J.H."/>
            <person name="Jorgensen S.L."/>
            <person name="Zaremba-Niedzwiedzka K."/>
            <person name="Martijn J."/>
            <person name="Lind A.E."/>
            <person name="van Eijk R."/>
            <person name="Schleper C."/>
            <person name="Guy L."/>
            <person name="Ettema T.J."/>
        </authorList>
    </citation>
    <scope>NUCLEOTIDE SEQUENCE</scope>
</reference>
<proteinExistence type="predicted"/>
<sequence length="267" mass="29676">FKDFTTFLSLRPDDRTTVSSHLREMYDGFFQRDTGAGKTLSWRGKATVIAAVTPAIERAWAVHRDLGERFISVRWRSGPRLAAAGRAIGQRAKQADIREELQRLTKAFLSPGIPKPEASLPQTANDTISRLSCMVGYLRAHVIRDTYHRDIIDTVEAEGPGRLVQILDSLCRAHAALFGRESISSADLGLAHRVALDSVPVQRLRIYQALSQKGPLGYVDLTIQTGLSNSSLTYHLEEMVAVDVLTMEKGGDKGIHRFSDTFKEFLP</sequence>
<comment type="caution">
    <text evidence="1">The sequence shown here is derived from an EMBL/GenBank/DDBJ whole genome shotgun (WGS) entry which is preliminary data.</text>
</comment>
<dbReference type="AlphaFoldDB" id="A0A0F9NPE2"/>
<gene>
    <name evidence="1" type="ORF">LCGC14_1312550</name>
</gene>
<dbReference type="SUPFAM" id="SSF46785">
    <property type="entry name" value="Winged helix' DNA-binding domain"/>
    <property type="match status" value="1"/>
</dbReference>
<dbReference type="InterPro" id="IPR036388">
    <property type="entry name" value="WH-like_DNA-bd_sf"/>
</dbReference>
<dbReference type="Gene3D" id="1.10.10.10">
    <property type="entry name" value="Winged helix-like DNA-binding domain superfamily/Winged helix DNA-binding domain"/>
    <property type="match status" value="1"/>
</dbReference>
<dbReference type="InterPro" id="IPR036390">
    <property type="entry name" value="WH_DNA-bd_sf"/>
</dbReference>
<dbReference type="EMBL" id="LAZR01007759">
    <property type="protein sequence ID" value="KKM83142.1"/>
    <property type="molecule type" value="Genomic_DNA"/>
</dbReference>
<name>A0A0F9NPE2_9ZZZZ</name>
<evidence type="ECO:0000313" key="1">
    <source>
        <dbReference type="EMBL" id="KKM83142.1"/>
    </source>
</evidence>
<feature type="non-terminal residue" evidence="1">
    <location>
        <position position="1"/>
    </location>
</feature>